<accession>A0A0P1AIC8</accession>
<proteinExistence type="predicted"/>
<dbReference type="GeneID" id="36405747"/>
<evidence type="ECO:0000313" key="3">
    <source>
        <dbReference type="Proteomes" id="UP000054928"/>
    </source>
</evidence>
<evidence type="ECO:0000313" key="2">
    <source>
        <dbReference type="EMBL" id="CEG40498.1"/>
    </source>
</evidence>
<sequence>MAAGVRTDGDTYGSNGCSKCKNNPTGAEPSPEVASQDDKRRQKAQMTRRAVQKMSGSICLAETGSSNQSIAYLTAEAAHNLMTSSQISALTSVPPDIGDLHAYIVGEKAINTTPVSVSFQKSANGFEVETSPIAASAKCGTKPTIAHVRTQCDT</sequence>
<feature type="compositionally biased region" description="Polar residues" evidence="1">
    <location>
        <begin position="12"/>
        <end position="25"/>
    </location>
</feature>
<protein>
    <submittedName>
        <fullName evidence="2">Uncharacterized protein</fullName>
    </submittedName>
</protein>
<feature type="region of interest" description="Disordered" evidence="1">
    <location>
        <begin position="1"/>
        <end position="50"/>
    </location>
</feature>
<evidence type="ECO:0000256" key="1">
    <source>
        <dbReference type="SAM" id="MobiDB-lite"/>
    </source>
</evidence>
<reference evidence="3" key="1">
    <citation type="submission" date="2014-09" db="EMBL/GenBank/DDBJ databases">
        <authorList>
            <person name="Sharma Rahul"/>
            <person name="Thines Marco"/>
        </authorList>
    </citation>
    <scope>NUCLEOTIDE SEQUENCE [LARGE SCALE GENOMIC DNA]</scope>
</reference>
<dbReference type="RefSeq" id="XP_024576867.1">
    <property type="nucleotide sequence ID" value="XM_024726163.1"/>
</dbReference>
<organism evidence="2 3">
    <name type="scientific">Plasmopara halstedii</name>
    <name type="common">Downy mildew of sunflower</name>
    <dbReference type="NCBI Taxonomy" id="4781"/>
    <lineage>
        <taxon>Eukaryota</taxon>
        <taxon>Sar</taxon>
        <taxon>Stramenopiles</taxon>
        <taxon>Oomycota</taxon>
        <taxon>Peronosporomycetes</taxon>
        <taxon>Peronosporales</taxon>
        <taxon>Peronosporaceae</taxon>
        <taxon>Plasmopara</taxon>
    </lineage>
</organism>
<dbReference type="EMBL" id="CCYD01000523">
    <property type="protein sequence ID" value="CEG40498.1"/>
    <property type="molecule type" value="Genomic_DNA"/>
</dbReference>
<name>A0A0P1AIC8_PLAHL</name>
<keyword evidence="3" id="KW-1185">Reference proteome</keyword>
<dbReference type="Proteomes" id="UP000054928">
    <property type="component" value="Unassembled WGS sequence"/>
</dbReference>
<dbReference type="AlphaFoldDB" id="A0A0P1AIC8"/>